<keyword evidence="3" id="KW-1185">Reference proteome</keyword>
<name>A0A4Z2GAR2_9TELE</name>
<dbReference type="Pfam" id="PF02225">
    <property type="entry name" value="PA"/>
    <property type="match status" value="1"/>
</dbReference>
<dbReference type="OrthoDB" id="406745at2759"/>
<dbReference type="Gene3D" id="3.50.30.30">
    <property type="match status" value="1"/>
</dbReference>
<dbReference type="InterPro" id="IPR053251">
    <property type="entry name" value="N-glycanase"/>
</dbReference>
<evidence type="ECO:0000313" key="3">
    <source>
        <dbReference type="Proteomes" id="UP000314294"/>
    </source>
</evidence>
<dbReference type="PANTHER" id="PTHR39319:SF1">
    <property type="entry name" value="SI:DKEY-256H2.1"/>
    <property type="match status" value="1"/>
</dbReference>
<feature type="domain" description="PA" evidence="1">
    <location>
        <begin position="85"/>
        <end position="163"/>
    </location>
</feature>
<dbReference type="AlphaFoldDB" id="A0A4Z2GAR2"/>
<reference evidence="2 3" key="1">
    <citation type="submission" date="2019-03" db="EMBL/GenBank/DDBJ databases">
        <title>First draft genome of Liparis tanakae, snailfish: a comprehensive survey of snailfish specific genes.</title>
        <authorList>
            <person name="Kim W."/>
            <person name="Song I."/>
            <person name="Jeong J.-H."/>
            <person name="Kim D."/>
            <person name="Kim S."/>
            <person name="Ryu S."/>
            <person name="Song J.Y."/>
            <person name="Lee S.K."/>
        </authorList>
    </citation>
    <scope>NUCLEOTIDE SEQUENCE [LARGE SCALE GENOMIC DNA]</scope>
    <source>
        <tissue evidence="2">Muscle</tissue>
    </source>
</reference>
<proteinExistence type="predicted"/>
<evidence type="ECO:0000259" key="1">
    <source>
        <dbReference type="Pfam" id="PF02225"/>
    </source>
</evidence>
<gene>
    <name evidence="2" type="ORF">EYF80_040132</name>
</gene>
<sequence>MREQLQRVAMHRNQEVLTRLHFSPVPVSSLGNWIPDVLYYWRCSGRGCGFSQVVFKSEGWNIPIVVKRLDARYDWLMARGEPRSYRLVDAGDGCGASPSVAGALAWVSEGNCSFFTKVHSMARSNASGVLVYALPGNPIRDMNCVGGECDTTLAIPAAMVHREAPVARALEVGQPVYASFQDTPAPNFFIGIDHQGALAEMGWFTFPSFSFLNWQAQWFDFDAALKVKLQSPAKVISVFDKVPMLGEKGAVATVDLPIGNFTRGLI</sequence>
<comment type="caution">
    <text evidence="2">The sequence shown here is derived from an EMBL/GenBank/DDBJ whole genome shotgun (WGS) entry which is preliminary data.</text>
</comment>
<dbReference type="PANTHER" id="PTHR39319">
    <property type="entry name" value="SI:DKEY-256H2.1"/>
    <property type="match status" value="1"/>
</dbReference>
<dbReference type="InterPro" id="IPR003137">
    <property type="entry name" value="PA_domain"/>
</dbReference>
<dbReference type="EMBL" id="SRLO01000646">
    <property type="protein sequence ID" value="TNN49682.1"/>
    <property type="molecule type" value="Genomic_DNA"/>
</dbReference>
<dbReference type="Proteomes" id="UP000314294">
    <property type="component" value="Unassembled WGS sequence"/>
</dbReference>
<evidence type="ECO:0000313" key="2">
    <source>
        <dbReference type="EMBL" id="TNN49682.1"/>
    </source>
</evidence>
<dbReference type="CDD" id="cd00538">
    <property type="entry name" value="PA"/>
    <property type="match status" value="1"/>
</dbReference>
<organism evidence="2 3">
    <name type="scientific">Liparis tanakae</name>
    <name type="common">Tanaka's snailfish</name>
    <dbReference type="NCBI Taxonomy" id="230148"/>
    <lineage>
        <taxon>Eukaryota</taxon>
        <taxon>Metazoa</taxon>
        <taxon>Chordata</taxon>
        <taxon>Craniata</taxon>
        <taxon>Vertebrata</taxon>
        <taxon>Euteleostomi</taxon>
        <taxon>Actinopterygii</taxon>
        <taxon>Neopterygii</taxon>
        <taxon>Teleostei</taxon>
        <taxon>Neoteleostei</taxon>
        <taxon>Acanthomorphata</taxon>
        <taxon>Eupercaria</taxon>
        <taxon>Perciformes</taxon>
        <taxon>Cottioidei</taxon>
        <taxon>Cottales</taxon>
        <taxon>Liparidae</taxon>
        <taxon>Liparis</taxon>
    </lineage>
</organism>
<protein>
    <recommendedName>
        <fullName evidence="1">PA domain-containing protein</fullName>
    </recommendedName>
</protein>
<accession>A0A4Z2GAR2</accession>